<feature type="transmembrane region" description="Helical" evidence="8">
    <location>
        <begin position="163"/>
        <end position="181"/>
    </location>
</feature>
<dbReference type="NCBIfam" id="TIGR00155">
    <property type="entry name" value="pqiA_fam"/>
    <property type="match status" value="1"/>
</dbReference>
<dbReference type="InterPro" id="IPR051800">
    <property type="entry name" value="PqiA-PqiB_transport"/>
</dbReference>
<keyword evidence="3" id="KW-1003">Cell membrane</keyword>
<keyword evidence="5 8" id="KW-0812">Transmembrane</keyword>
<comment type="similarity">
    <text evidence="2">Belongs to the PqiA family.</text>
</comment>
<feature type="transmembrane region" description="Helical" evidence="8">
    <location>
        <begin position="71"/>
        <end position="97"/>
    </location>
</feature>
<dbReference type="RefSeq" id="WP_097113206.1">
    <property type="nucleotide sequence ID" value="NZ_CP083931.1"/>
</dbReference>
<feature type="transmembrane region" description="Helical" evidence="8">
    <location>
        <begin position="117"/>
        <end position="142"/>
    </location>
</feature>
<gene>
    <name evidence="9" type="ORF">SAMN02746062_00125</name>
</gene>
<organism evidence="9 10">
    <name type="scientific">Alysiella filiformis DSM 16848</name>
    <dbReference type="NCBI Taxonomy" id="1120981"/>
    <lineage>
        <taxon>Bacteria</taxon>
        <taxon>Pseudomonadati</taxon>
        <taxon>Pseudomonadota</taxon>
        <taxon>Betaproteobacteria</taxon>
        <taxon>Neisseriales</taxon>
        <taxon>Neisseriaceae</taxon>
        <taxon>Alysiella</taxon>
    </lineage>
</organism>
<dbReference type="EMBL" id="OCNF01000001">
    <property type="protein sequence ID" value="SOD64947.1"/>
    <property type="molecule type" value="Genomic_DNA"/>
</dbReference>
<name>A0A286E219_9NEIS</name>
<evidence type="ECO:0000313" key="10">
    <source>
        <dbReference type="Proteomes" id="UP000219669"/>
    </source>
</evidence>
<evidence type="ECO:0000256" key="2">
    <source>
        <dbReference type="ARBA" id="ARBA00007555"/>
    </source>
</evidence>
<dbReference type="PANTHER" id="PTHR30462">
    <property type="entry name" value="INTERMEMBRANE TRANSPORT PROTEIN PQIB-RELATED"/>
    <property type="match status" value="1"/>
</dbReference>
<feature type="transmembrane region" description="Helical" evidence="8">
    <location>
        <begin position="193"/>
        <end position="219"/>
    </location>
</feature>
<proteinExistence type="inferred from homology"/>
<keyword evidence="10" id="KW-1185">Reference proteome</keyword>
<dbReference type="Pfam" id="PF04403">
    <property type="entry name" value="PqiA"/>
    <property type="match status" value="2"/>
</dbReference>
<keyword evidence="7 8" id="KW-0472">Membrane</keyword>
<evidence type="ECO:0000256" key="3">
    <source>
        <dbReference type="ARBA" id="ARBA00022475"/>
    </source>
</evidence>
<evidence type="ECO:0000256" key="7">
    <source>
        <dbReference type="ARBA" id="ARBA00023136"/>
    </source>
</evidence>
<evidence type="ECO:0000313" key="9">
    <source>
        <dbReference type="EMBL" id="SOD64947.1"/>
    </source>
</evidence>
<dbReference type="OrthoDB" id="9800207at2"/>
<protein>
    <submittedName>
        <fullName evidence="9">Paraquat-inducible protein A</fullName>
    </submittedName>
</protein>
<dbReference type="InterPro" id="IPR007498">
    <property type="entry name" value="PqiA-like"/>
</dbReference>
<feature type="transmembrane region" description="Helical" evidence="8">
    <location>
        <begin position="367"/>
        <end position="387"/>
    </location>
</feature>
<evidence type="ECO:0000256" key="4">
    <source>
        <dbReference type="ARBA" id="ARBA00022519"/>
    </source>
</evidence>
<reference evidence="9 10" key="1">
    <citation type="submission" date="2017-09" db="EMBL/GenBank/DDBJ databases">
        <authorList>
            <person name="Ehlers B."/>
            <person name="Leendertz F.H."/>
        </authorList>
    </citation>
    <scope>NUCLEOTIDE SEQUENCE [LARGE SCALE GENOMIC DNA]</scope>
    <source>
        <strain evidence="9 10">DSM 16848</strain>
    </source>
</reference>
<comment type="subcellular location">
    <subcellularLocation>
        <location evidence="1">Cell inner membrane</location>
        <topology evidence="1">Multi-pass membrane protein</topology>
    </subcellularLocation>
</comment>
<keyword evidence="4" id="KW-0997">Cell inner membrane</keyword>
<dbReference type="AlphaFoldDB" id="A0A286E219"/>
<feature type="transmembrane region" description="Helical" evidence="8">
    <location>
        <begin position="274"/>
        <end position="294"/>
    </location>
</feature>
<evidence type="ECO:0000256" key="8">
    <source>
        <dbReference type="SAM" id="Phobius"/>
    </source>
</evidence>
<dbReference type="InterPro" id="IPR005219">
    <property type="entry name" value="PqiA-like_proteobact"/>
</dbReference>
<feature type="transmembrane region" description="Helical" evidence="8">
    <location>
        <begin position="321"/>
        <end position="346"/>
    </location>
</feature>
<dbReference type="Proteomes" id="UP000219669">
    <property type="component" value="Unassembled WGS sequence"/>
</dbReference>
<evidence type="ECO:0000256" key="5">
    <source>
        <dbReference type="ARBA" id="ARBA00022692"/>
    </source>
</evidence>
<dbReference type="GO" id="GO:0005886">
    <property type="term" value="C:plasma membrane"/>
    <property type="evidence" value="ECO:0007669"/>
    <property type="project" value="UniProtKB-SubCell"/>
</dbReference>
<keyword evidence="6 8" id="KW-1133">Transmembrane helix</keyword>
<evidence type="ECO:0000256" key="1">
    <source>
        <dbReference type="ARBA" id="ARBA00004429"/>
    </source>
</evidence>
<feature type="transmembrane region" description="Helical" evidence="8">
    <location>
        <begin position="399"/>
        <end position="422"/>
    </location>
</feature>
<sequence>MRFRQLVAQHAQKKWLQLYTPIATLPAHSVDCPECGLRVQLPKLRQGQEACCPRCHHQLVRVEYHAFQMPLACALAALILMILVYSQTFAVVILGGIYTHLSLPEMVLDLMVRDFNFLGSVLFLMTFGAPVLFLLLSVYVYASLLSNAPFPYLLYATRILTRLQQWIMIDVFFVSALVADIKMSSVSQVEFGAAFWLMPVLALLVLRTTLAVPIHWVYYQIHRSENHDLFHHHADEPRVCCTRCLYHRPVAENICGVCGSQLFHRRPNSLKISFCFLLAATLLYLPANFLPIMISADPSKKIVSTIMSGIILMWHDGDKMIAAIIFSASILVPSLKIVSMAILLYNAKFQPRWSVEKLSLQYRITEWVGRWSMIDIFVIIILMTAFHTPVAKVIPGAGALYFCLVVILTMLSAHFFDVRLIWDWKMKQNQWKK</sequence>
<accession>A0A286E219</accession>
<dbReference type="PANTHER" id="PTHR30462:SF3">
    <property type="entry name" value="INTERMEMBRANE TRANSPORT PROTEIN PQIA"/>
    <property type="match status" value="1"/>
</dbReference>
<evidence type="ECO:0000256" key="6">
    <source>
        <dbReference type="ARBA" id="ARBA00022989"/>
    </source>
</evidence>